<dbReference type="GeneID" id="113715508"/>
<reference evidence="8" key="2">
    <citation type="submission" date="2025-08" db="UniProtKB">
        <authorList>
            <consortium name="RefSeq"/>
        </authorList>
    </citation>
    <scope>IDENTIFICATION</scope>
    <source>
        <tissue evidence="8">Leaves</tissue>
    </source>
</reference>
<evidence type="ECO:0000256" key="1">
    <source>
        <dbReference type="ARBA" id="ARBA00022723"/>
    </source>
</evidence>
<evidence type="ECO:0000259" key="6">
    <source>
        <dbReference type="PROSITE" id="PS51141"/>
    </source>
</evidence>
<reference evidence="7" key="1">
    <citation type="journal article" date="2025" name="Foods">
        <title>Unveiling the Microbial Signatures of Arabica Coffee Cherries: Insights into Ripeness Specific Diversity, Functional Traits, and Implications for Quality and Safety.</title>
        <authorList>
            <consortium name="RefSeq"/>
            <person name="Tenea G.N."/>
            <person name="Cifuentes V."/>
            <person name="Reyes P."/>
            <person name="Cevallos-Vallejos M."/>
        </authorList>
    </citation>
    <scope>NUCLEOTIDE SEQUENCE [LARGE SCALE GENOMIC DNA]</scope>
</reference>
<dbReference type="GO" id="GO:0005634">
    <property type="term" value="C:nucleus"/>
    <property type="evidence" value="ECO:0007669"/>
    <property type="project" value="UniProtKB-SubCell"/>
</dbReference>
<dbReference type="AlphaFoldDB" id="A0A6P6UYD3"/>
<organism evidence="7 8">
    <name type="scientific">Coffea arabica</name>
    <name type="common">Arabian coffee</name>
    <dbReference type="NCBI Taxonomy" id="13443"/>
    <lineage>
        <taxon>Eukaryota</taxon>
        <taxon>Viridiplantae</taxon>
        <taxon>Streptophyta</taxon>
        <taxon>Embryophyta</taxon>
        <taxon>Tracheophyta</taxon>
        <taxon>Spermatophyta</taxon>
        <taxon>Magnoliopsida</taxon>
        <taxon>eudicotyledons</taxon>
        <taxon>Gunneridae</taxon>
        <taxon>Pentapetalae</taxon>
        <taxon>asterids</taxon>
        <taxon>lamiids</taxon>
        <taxon>Gentianales</taxon>
        <taxon>Rubiaceae</taxon>
        <taxon>Ixoroideae</taxon>
        <taxon>Gardenieae complex</taxon>
        <taxon>Bertiereae - Coffeeae clade</taxon>
        <taxon>Coffeeae</taxon>
        <taxon>Coffea</taxon>
    </lineage>
</organism>
<dbReference type="InterPro" id="IPR036893">
    <property type="entry name" value="SBP_sf"/>
</dbReference>
<evidence type="ECO:0000313" key="8">
    <source>
        <dbReference type="RefSeq" id="XP_027095530.2"/>
    </source>
</evidence>
<gene>
    <name evidence="8" type="primary">LOC113715508</name>
</gene>
<dbReference type="Gene3D" id="4.10.1100.10">
    <property type="entry name" value="Transcription factor, SBP-box domain"/>
    <property type="match status" value="1"/>
</dbReference>
<evidence type="ECO:0000256" key="2">
    <source>
        <dbReference type="ARBA" id="ARBA00022771"/>
    </source>
</evidence>
<accession>A0A6P6UYD3</accession>
<dbReference type="InterPro" id="IPR004333">
    <property type="entry name" value="SBP_dom"/>
</dbReference>
<proteinExistence type="predicted"/>
<feature type="domain" description="SBP-type" evidence="6">
    <location>
        <begin position="176"/>
        <end position="253"/>
    </location>
</feature>
<evidence type="ECO:0000256" key="3">
    <source>
        <dbReference type="ARBA" id="ARBA00022833"/>
    </source>
</evidence>
<dbReference type="GO" id="GO:0003677">
    <property type="term" value="F:DNA binding"/>
    <property type="evidence" value="ECO:0007669"/>
    <property type="project" value="UniProtKB-KW"/>
</dbReference>
<dbReference type="Proteomes" id="UP001652660">
    <property type="component" value="Chromosome 11c"/>
</dbReference>
<name>A0A6P6UYD3_COFAR</name>
<evidence type="ECO:0000313" key="7">
    <source>
        <dbReference type="Proteomes" id="UP001652660"/>
    </source>
</evidence>
<dbReference type="SUPFAM" id="SSF103612">
    <property type="entry name" value="SBT domain"/>
    <property type="match status" value="1"/>
</dbReference>
<dbReference type="GO" id="GO:0008270">
    <property type="term" value="F:zinc ion binding"/>
    <property type="evidence" value="ECO:0007669"/>
    <property type="project" value="UniProtKB-KW"/>
</dbReference>
<dbReference type="PANTHER" id="PTHR31251">
    <property type="entry name" value="SQUAMOSA PROMOTER-BINDING-LIKE PROTEIN 4"/>
    <property type="match status" value="1"/>
</dbReference>
<feature type="compositionally biased region" description="Basic and acidic residues" evidence="5">
    <location>
        <begin position="123"/>
        <end position="144"/>
    </location>
</feature>
<dbReference type="InterPro" id="IPR044817">
    <property type="entry name" value="SBP-like"/>
</dbReference>
<dbReference type="Pfam" id="PF03110">
    <property type="entry name" value="SBP"/>
    <property type="match status" value="1"/>
</dbReference>
<keyword evidence="7" id="KW-1185">Reference proteome</keyword>
<dbReference type="RefSeq" id="XP_027095530.2">
    <property type="nucleotide sequence ID" value="XM_027239729.2"/>
</dbReference>
<dbReference type="PANTHER" id="PTHR31251:SF160">
    <property type="entry name" value="SBP-TYPE DOMAIN-CONTAINING PROTEIN"/>
    <property type="match status" value="1"/>
</dbReference>
<evidence type="ECO:0000256" key="5">
    <source>
        <dbReference type="SAM" id="MobiDB-lite"/>
    </source>
</evidence>
<feature type="region of interest" description="Disordered" evidence="5">
    <location>
        <begin position="122"/>
        <end position="147"/>
    </location>
</feature>
<keyword evidence="1" id="KW-0479">Metal-binding</keyword>
<dbReference type="PROSITE" id="PS51141">
    <property type="entry name" value="ZF_SBP"/>
    <property type="match status" value="1"/>
</dbReference>
<dbReference type="OrthoDB" id="514967at2759"/>
<keyword evidence="2 4" id="KW-0863">Zinc-finger</keyword>
<keyword evidence="3" id="KW-0862">Zinc</keyword>
<protein>
    <submittedName>
        <fullName evidence="8">Squamosa promoter-binding-like protein 6</fullName>
    </submittedName>
</protein>
<sequence length="498" mass="55655">MESLSYYLEPRGPPISEDIGLPVDLLARNKNHVKDWDHKALSDFYKNMPSFDRETVDNMEVLETDFSNRTEKLLFANPGLGSSTDKTNDDSTNVIASTSMVNFDPFLWEGCASKISAAAAETRTQKESKFDPKLERQTDSREADSLSCSKENLVSSLVEDSLPAKRARTTNLHSQFPVCQVHGCNKDLSSSKDYHKRHRVCDVHTKTAKVIINGIEKRFCQQCSRFHLLTEFDDGKRSCRKRLAGHNERRRKPQLGAHLGSEFLEMTLLKRTSFLSPETFPAGFFYQERFEKDNHGRHFKYVELPIDNSQSAVALMNGQSGRVPIADPHIIQKQQSPETCIDTAVAVELSVIRDSSSALSLLSTQSQNTSSGAAGISMALLPVNGVRHHAYESTKQNSAKNLGINTAKGSASSGYSCGTIDEEGMVRVRDGSMPVSFRVQREGTFQVSDYRHANCSPSLEVGTLDLLQLSTHLRRVEQQRNFLQVEEENETFCCSSNL</sequence>
<evidence type="ECO:0000256" key="4">
    <source>
        <dbReference type="PROSITE-ProRule" id="PRU00470"/>
    </source>
</evidence>